<dbReference type="STRING" id="74873.A0A084VT86"/>
<evidence type="ECO:0000313" key="2">
    <source>
        <dbReference type="EMBL" id="KFB41180.1"/>
    </source>
</evidence>
<dbReference type="Proteomes" id="UP000030765">
    <property type="component" value="Unassembled WGS sequence"/>
</dbReference>
<evidence type="ECO:0000313" key="3">
    <source>
        <dbReference type="EnsemblMetazoa" id="ASIC008742-PA"/>
    </source>
</evidence>
<dbReference type="OrthoDB" id="7744402at2759"/>
<feature type="region of interest" description="Disordered" evidence="1">
    <location>
        <begin position="1"/>
        <end position="86"/>
    </location>
</feature>
<dbReference type="VEuPathDB" id="VectorBase:ASIC008742"/>
<protein>
    <submittedName>
        <fullName evidence="2 3">Uncharacterized protein</fullName>
    </submittedName>
</protein>
<evidence type="ECO:0000313" key="4">
    <source>
        <dbReference type="Proteomes" id="UP000030765"/>
    </source>
</evidence>
<dbReference type="AlphaFoldDB" id="A0A084VT86"/>
<accession>A0A084VT86</accession>
<evidence type="ECO:0000256" key="1">
    <source>
        <dbReference type="SAM" id="MobiDB-lite"/>
    </source>
</evidence>
<keyword evidence="4" id="KW-1185">Reference proteome</keyword>
<dbReference type="EMBL" id="KE525074">
    <property type="protein sequence ID" value="KFB41180.1"/>
    <property type="molecule type" value="Genomic_DNA"/>
</dbReference>
<name>A0A084VT86_ANOSI</name>
<organism evidence="2">
    <name type="scientific">Anopheles sinensis</name>
    <name type="common">Mosquito</name>
    <dbReference type="NCBI Taxonomy" id="74873"/>
    <lineage>
        <taxon>Eukaryota</taxon>
        <taxon>Metazoa</taxon>
        <taxon>Ecdysozoa</taxon>
        <taxon>Arthropoda</taxon>
        <taxon>Hexapoda</taxon>
        <taxon>Insecta</taxon>
        <taxon>Pterygota</taxon>
        <taxon>Neoptera</taxon>
        <taxon>Endopterygota</taxon>
        <taxon>Diptera</taxon>
        <taxon>Nematocera</taxon>
        <taxon>Culicoidea</taxon>
        <taxon>Culicidae</taxon>
        <taxon>Anophelinae</taxon>
        <taxon>Anopheles</taxon>
    </lineage>
</organism>
<dbReference type="EnsemblMetazoa" id="ASIC008742-RA">
    <property type="protein sequence ID" value="ASIC008742-PA"/>
    <property type="gene ID" value="ASIC008742"/>
</dbReference>
<proteinExistence type="predicted"/>
<sequence length="197" mass="20250">MAKPFALPDAPGPGGGGASSSGAGPPAGNGAPSNPNQGAPHPGYQPTNQQPQQHQQPPQSAPPVVTQGNAGAFPMAGPGHASSTPIPVAGGNNHYYHPYPQPMYHLPPGQNTHFYYPGYPGSPYAHPVGGPSNGGNLAEQPHPLPHVMTPPNSAFAPSPYLGAANDDLVQALYEALHRCGVRAHRIDHVDDSDVSIQ</sequence>
<dbReference type="EMBL" id="ATLV01016274">
    <property type="status" value="NOT_ANNOTATED_CDS"/>
    <property type="molecule type" value="Genomic_DNA"/>
</dbReference>
<dbReference type="VEuPathDB" id="VectorBase:ASIS004725"/>
<reference evidence="2 4" key="1">
    <citation type="journal article" date="2014" name="BMC Genomics">
        <title>Genome sequence of Anopheles sinensis provides insight into genetics basis of mosquito competence for malaria parasites.</title>
        <authorList>
            <person name="Zhou D."/>
            <person name="Zhang D."/>
            <person name="Ding G."/>
            <person name="Shi L."/>
            <person name="Hou Q."/>
            <person name="Ye Y."/>
            <person name="Xu Y."/>
            <person name="Zhou H."/>
            <person name="Xiong C."/>
            <person name="Li S."/>
            <person name="Yu J."/>
            <person name="Hong S."/>
            <person name="Yu X."/>
            <person name="Zou P."/>
            <person name="Chen C."/>
            <person name="Chang X."/>
            <person name="Wang W."/>
            <person name="Lv Y."/>
            <person name="Sun Y."/>
            <person name="Ma L."/>
            <person name="Shen B."/>
            <person name="Zhu C."/>
        </authorList>
    </citation>
    <scope>NUCLEOTIDE SEQUENCE [LARGE SCALE GENOMIC DNA]</scope>
</reference>
<gene>
    <name evidence="2" type="ORF">ZHAS_00008742</name>
</gene>
<feature type="compositionally biased region" description="Low complexity" evidence="1">
    <location>
        <begin position="20"/>
        <end position="58"/>
    </location>
</feature>
<reference evidence="3" key="2">
    <citation type="submission" date="2020-05" db="UniProtKB">
        <authorList>
            <consortium name="EnsemblMetazoa"/>
        </authorList>
    </citation>
    <scope>IDENTIFICATION</scope>
</reference>